<evidence type="ECO:0000256" key="1">
    <source>
        <dbReference type="SAM" id="SignalP"/>
    </source>
</evidence>
<evidence type="ECO:0000313" key="4">
    <source>
        <dbReference type="Proteomes" id="UP001499852"/>
    </source>
</evidence>
<dbReference type="Proteomes" id="UP001499852">
    <property type="component" value="Unassembled WGS sequence"/>
</dbReference>
<name>A0ABP9PE76_9BACT</name>
<feature type="domain" description="Serine aminopeptidase S33" evidence="2">
    <location>
        <begin position="60"/>
        <end position="305"/>
    </location>
</feature>
<accession>A0ABP9PE76</accession>
<dbReference type="Pfam" id="PF12146">
    <property type="entry name" value="Hydrolase_4"/>
    <property type="match status" value="1"/>
</dbReference>
<sequence>MTNLVCRWLALSALGLVLFLASCSSMPTGQARPELRPGGWVSYDGKVMPWQEWPAAAGLKPRGVVIAVHGLSGAASDFWFIGDKLPAQGYAVYAYDLRGQGKDPVKEERGDIGSARQWMRDLEAFHLLVRKRHPGVPVFWYGESLGSLICLHTAASRLNDRQDPAGIVLASPVAGLRVTVSGFRRFLLETAATLSPRSRYSLGDLAGVDEKKIQVTSETTHGAQMAVTEHHINSFTLRLLTEIGRLLDANPDAAKRLRMPVLFLASPNDVLSSPDQVQGLFSQVRSPKKRLLWYTRSYHLLLHDVQKAEVTADLVRWLDRKGR</sequence>
<feature type="chain" id="PRO_5045628686" evidence="1">
    <location>
        <begin position="32"/>
        <end position="323"/>
    </location>
</feature>
<evidence type="ECO:0000313" key="3">
    <source>
        <dbReference type="EMBL" id="GAA5144310.1"/>
    </source>
</evidence>
<comment type="caution">
    <text evidence="3">The sequence shown here is derived from an EMBL/GenBank/DDBJ whole genome shotgun (WGS) entry which is preliminary data.</text>
</comment>
<gene>
    <name evidence="3" type="ORF">GCM10023213_34230</name>
</gene>
<dbReference type="EMBL" id="BAABIA010000007">
    <property type="protein sequence ID" value="GAA5144310.1"/>
    <property type="molecule type" value="Genomic_DNA"/>
</dbReference>
<keyword evidence="1" id="KW-0732">Signal</keyword>
<proteinExistence type="predicted"/>
<evidence type="ECO:0000259" key="2">
    <source>
        <dbReference type="Pfam" id="PF12146"/>
    </source>
</evidence>
<dbReference type="InterPro" id="IPR022742">
    <property type="entry name" value="Hydrolase_4"/>
</dbReference>
<dbReference type="GO" id="GO:0016787">
    <property type="term" value="F:hydrolase activity"/>
    <property type="evidence" value="ECO:0007669"/>
    <property type="project" value="UniProtKB-KW"/>
</dbReference>
<dbReference type="Gene3D" id="3.40.50.1820">
    <property type="entry name" value="alpha/beta hydrolase"/>
    <property type="match status" value="1"/>
</dbReference>
<dbReference type="InterPro" id="IPR051044">
    <property type="entry name" value="MAG_DAG_Lipase"/>
</dbReference>
<protein>
    <submittedName>
        <fullName evidence="3">Alpha/beta hydrolase</fullName>
    </submittedName>
</protein>
<dbReference type="InterPro" id="IPR029058">
    <property type="entry name" value="AB_hydrolase_fold"/>
</dbReference>
<feature type="signal peptide" evidence="1">
    <location>
        <begin position="1"/>
        <end position="31"/>
    </location>
</feature>
<organism evidence="3 4">
    <name type="scientific">Prosthecobacter algae</name>
    <dbReference type="NCBI Taxonomy" id="1144682"/>
    <lineage>
        <taxon>Bacteria</taxon>
        <taxon>Pseudomonadati</taxon>
        <taxon>Verrucomicrobiota</taxon>
        <taxon>Verrucomicrobiia</taxon>
        <taxon>Verrucomicrobiales</taxon>
        <taxon>Verrucomicrobiaceae</taxon>
        <taxon>Prosthecobacter</taxon>
    </lineage>
</organism>
<dbReference type="PROSITE" id="PS51257">
    <property type="entry name" value="PROKAR_LIPOPROTEIN"/>
    <property type="match status" value="1"/>
</dbReference>
<keyword evidence="4" id="KW-1185">Reference proteome</keyword>
<reference evidence="4" key="1">
    <citation type="journal article" date="2019" name="Int. J. Syst. Evol. Microbiol.">
        <title>The Global Catalogue of Microorganisms (GCM) 10K type strain sequencing project: providing services to taxonomists for standard genome sequencing and annotation.</title>
        <authorList>
            <consortium name="The Broad Institute Genomics Platform"/>
            <consortium name="The Broad Institute Genome Sequencing Center for Infectious Disease"/>
            <person name="Wu L."/>
            <person name="Ma J."/>
        </authorList>
    </citation>
    <scope>NUCLEOTIDE SEQUENCE [LARGE SCALE GENOMIC DNA]</scope>
    <source>
        <strain evidence="4">JCM 18053</strain>
    </source>
</reference>
<dbReference type="SUPFAM" id="SSF53474">
    <property type="entry name" value="alpha/beta-Hydrolases"/>
    <property type="match status" value="1"/>
</dbReference>
<keyword evidence="3" id="KW-0378">Hydrolase</keyword>
<dbReference type="PANTHER" id="PTHR11614">
    <property type="entry name" value="PHOSPHOLIPASE-RELATED"/>
    <property type="match status" value="1"/>
</dbReference>